<keyword evidence="4" id="KW-1185">Reference proteome</keyword>
<keyword evidence="3" id="KW-0378">Hydrolase</keyword>
<proteinExistence type="predicted"/>
<dbReference type="PANTHER" id="PTHR32268:SF15">
    <property type="entry name" value="HOMOSERINE ACETYLTRANSFERASE FAMILY PROTEIN (AFU_ORTHOLOGUE AFUA_1G15350)"/>
    <property type="match status" value="1"/>
</dbReference>
<dbReference type="OrthoDB" id="9800754at2"/>
<evidence type="ECO:0000256" key="1">
    <source>
        <dbReference type="PIRSR" id="PIRSR000443-1"/>
    </source>
</evidence>
<dbReference type="RefSeq" id="WP_015956654.1">
    <property type="nucleotide sequence ID" value="NC_011729.1"/>
</dbReference>
<feature type="domain" description="AB hydrolase-1" evidence="2">
    <location>
        <begin position="43"/>
        <end position="309"/>
    </location>
</feature>
<dbReference type="GO" id="GO:0016787">
    <property type="term" value="F:hydrolase activity"/>
    <property type="evidence" value="ECO:0007669"/>
    <property type="project" value="UniProtKB-KW"/>
</dbReference>
<feature type="active site" evidence="1">
    <location>
        <position position="314"/>
    </location>
</feature>
<gene>
    <name evidence="3" type="ordered locus">PCC7424_4711</name>
</gene>
<dbReference type="InterPro" id="IPR000073">
    <property type="entry name" value="AB_hydrolase_1"/>
</dbReference>
<dbReference type="GO" id="GO:0016747">
    <property type="term" value="F:acyltransferase activity, transferring groups other than amino-acyl groups"/>
    <property type="evidence" value="ECO:0007669"/>
    <property type="project" value="InterPro"/>
</dbReference>
<dbReference type="PIRSF" id="PIRSF000443">
    <property type="entry name" value="Homoser_Ac_trans"/>
    <property type="match status" value="1"/>
</dbReference>
<dbReference type="KEGG" id="cyc:PCC7424_4711"/>
<dbReference type="SUPFAM" id="SSF53474">
    <property type="entry name" value="alpha/beta-Hydrolases"/>
    <property type="match status" value="1"/>
</dbReference>
<dbReference type="STRING" id="65393.PCC7424_4711"/>
<organism evidence="3 4">
    <name type="scientific">Gloeothece citriformis (strain PCC 7424)</name>
    <name type="common">Cyanothece sp. (strain PCC 7424)</name>
    <dbReference type="NCBI Taxonomy" id="65393"/>
    <lineage>
        <taxon>Bacteria</taxon>
        <taxon>Bacillati</taxon>
        <taxon>Cyanobacteriota</taxon>
        <taxon>Cyanophyceae</taxon>
        <taxon>Oscillatoriophycideae</taxon>
        <taxon>Chroococcales</taxon>
        <taxon>Aphanothecaceae</taxon>
        <taxon>Gloeothece</taxon>
        <taxon>Gloeothece citriformis</taxon>
    </lineage>
</organism>
<evidence type="ECO:0000259" key="2">
    <source>
        <dbReference type="Pfam" id="PF00561"/>
    </source>
</evidence>
<name>B7KBU3_GLOC7</name>
<dbReference type="InterPro" id="IPR029058">
    <property type="entry name" value="AB_hydrolase_fold"/>
</dbReference>
<feature type="active site" description="Nucleophile" evidence="1">
    <location>
        <position position="132"/>
    </location>
</feature>
<dbReference type="InterPro" id="IPR008220">
    <property type="entry name" value="HAT_MetX-like"/>
</dbReference>
<dbReference type="HOGENOM" id="CLU_028760_2_0_3"/>
<dbReference type="Proteomes" id="UP000002384">
    <property type="component" value="Chromosome"/>
</dbReference>
<protein>
    <submittedName>
        <fullName evidence="3">Alpha/beta hydrolase fold protein</fullName>
    </submittedName>
</protein>
<feature type="active site" evidence="1">
    <location>
        <position position="285"/>
    </location>
</feature>
<dbReference type="Pfam" id="PF00561">
    <property type="entry name" value="Abhydrolase_1"/>
    <property type="match status" value="1"/>
</dbReference>
<dbReference type="EMBL" id="CP001291">
    <property type="protein sequence ID" value="ACK73071.1"/>
    <property type="molecule type" value="Genomic_DNA"/>
</dbReference>
<dbReference type="NCBIfam" id="NF005757">
    <property type="entry name" value="PRK07581.1"/>
    <property type="match status" value="1"/>
</dbReference>
<dbReference type="eggNOG" id="COG2021">
    <property type="taxonomic scope" value="Bacteria"/>
</dbReference>
<reference evidence="4" key="1">
    <citation type="journal article" date="2011" name="MBio">
        <title>Novel metabolic attributes of the genus Cyanothece, comprising a group of unicellular nitrogen-fixing Cyanobacteria.</title>
        <authorList>
            <person name="Bandyopadhyay A."/>
            <person name="Elvitigala T."/>
            <person name="Welsh E."/>
            <person name="Stockel J."/>
            <person name="Liberton M."/>
            <person name="Min H."/>
            <person name="Sherman L.A."/>
            <person name="Pakrasi H.B."/>
        </authorList>
    </citation>
    <scope>NUCLEOTIDE SEQUENCE [LARGE SCALE GENOMIC DNA]</scope>
    <source>
        <strain evidence="4">PCC 7424</strain>
    </source>
</reference>
<accession>B7KBU3</accession>
<evidence type="ECO:0000313" key="4">
    <source>
        <dbReference type="Proteomes" id="UP000002384"/>
    </source>
</evidence>
<evidence type="ECO:0000313" key="3">
    <source>
        <dbReference type="EMBL" id="ACK73071.1"/>
    </source>
</evidence>
<dbReference type="AlphaFoldDB" id="B7KBU3"/>
<dbReference type="Gene3D" id="3.40.50.1820">
    <property type="entry name" value="alpha/beta hydrolase"/>
    <property type="match status" value="1"/>
</dbReference>
<dbReference type="PANTHER" id="PTHR32268">
    <property type="entry name" value="HOMOSERINE O-ACETYLTRANSFERASE"/>
    <property type="match status" value="1"/>
</dbReference>
<sequence>MPEPTSIEIFELGDFQLSTGFTLNNAKLAYRTHGSLNEAKDNAVLFPHFLAGSPDSLEMYIGEGRPFDPRKYFIILPGLFGGGLSSSPSNTSIPFNQGNFPDTHIADDVIAQHRLLTEKFGIQQLKLVLGWSVGALQTYEWAVRFPDMVKRAASIAGAPKPSPWTVLWLRTVIEEPIIADPGWNNGFYTDPQAVQAGLRRVGHGAAMTLPQVGFYRDELWRSIGFSSVDDFVARFWEAFWLPLDPNNLVAQARKTRTADPSGGGDIAEALGRIKAEMFVYAFTGDRMFQPEECKVDSQRIPNAKFEEIGGVSGHLTTFGLTEKDRQVMDEILTKLLTD</sequence>